<dbReference type="PANTHER" id="PTHR46847:SF1">
    <property type="entry name" value="D-ALLOSE-BINDING PERIPLASMIC PROTEIN-RELATED"/>
    <property type="match status" value="1"/>
</dbReference>
<dbReference type="EMBL" id="AP022870">
    <property type="protein sequence ID" value="BCB75297.1"/>
    <property type="molecule type" value="Genomic_DNA"/>
</dbReference>
<comment type="similarity">
    <text evidence="2">Belongs to the bacterial solute-binding protein 2 family.</text>
</comment>
<reference evidence="5 6" key="2">
    <citation type="submission" date="2020-03" db="EMBL/GenBank/DDBJ databases">
        <authorList>
            <person name="Ichikawa N."/>
            <person name="Kimura A."/>
            <person name="Kitahashi Y."/>
            <person name="Uohara A."/>
        </authorList>
    </citation>
    <scope>NUCLEOTIDE SEQUENCE [LARGE SCALE GENOMIC DNA]</scope>
    <source>
        <strain evidence="5 6">NBRC 107702</strain>
    </source>
</reference>
<organism evidence="5 6">
    <name type="scientific">Phytohabitans flavus</name>
    <dbReference type="NCBI Taxonomy" id="1076124"/>
    <lineage>
        <taxon>Bacteria</taxon>
        <taxon>Bacillati</taxon>
        <taxon>Actinomycetota</taxon>
        <taxon>Actinomycetes</taxon>
        <taxon>Micromonosporales</taxon>
        <taxon>Micromonosporaceae</taxon>
    </lineage>
</organism>
<evidence type="ECO:0000256" key="3">
    <source>
        <dbReference type="ARBA" id="ARBA00022729"/>
    </source>
</evidence>
<dbReference type="KEGG" id="pfla:Pflav_017070"/>
<dbReference type="GO" id="GO:0030246">
    <property type="term" value="F:carbohydrate binding"/>
    <property type="evidence" value="ECO:0007669"/>
    <property type="project" value="UniProtKB-ARBA"/>
</dbReference>
<reference evidence="5 6" key="1">
    <citation type="submission" date="2020-03" db="EMBL/GenBank/DDBJ databases">
        <title>Whole genome shotgun sequence of Phytohabitans flavus NBRC 107702.</title>
        <authorList>
            <person name="Komaki H."/>
            <person name="Tamura T."/>
        </authorList>
    </citation>
    <scope>NUCLEOTIDE SEQUENCE [LARGE SCALE GENOMIC DNA]</scope>
    <source>
        <strain evidence="5 6">NBRC 107702</strain>
    </source>
</reference>
<accession>A0A6F8XNB5</accession>
<dbReference type="SUPFAM" id="SSF53822">
    <property type="entry name" value="Periplasmic binding protein-like I"/>
    <property type="match status" value="1"/>
</dbReference>
<evidence type="ECO:0000259" key="4">
    <source>
        <dbReference type="Pfam" id="PF13407"/>
    </source>
</evidence>
<proteinExistence type="inferred from homology"/>
<evidence type="ECO:0000313" key="6">
    <source>
        <dbReference type="Proteomes" id="UP000502508"/>
    </source>
</evidence>
<dbReference type="InterPro" id="IPR025997">
    <property type="entry name" value="SBP_2_dom"/>
</dbReference>
<keyword evidence="6" id="KW-1185">Reference proteome</keyword>
<evidence type="ECO:0000256" key="1">
    <source>
        <dbReference type="ARBA" id="ARBA00004196"/>
    </source>
</evidence>
<name>A0A6F8XNB5_9ACTN</name>
<protein>
    <submittedName>
        <fullName evidence="5">Sugar ABC transporter substrate-binding protein</fullName>
    </submittedName>
</protein>
<dbReference type="AlphaFoldDB" id="A0A6F8XNB5"/>
<gene>
    <name evidence="5" type="ORF">Pflav_017070</name>
</gene>
<dbReference type="Pfam" id="PF13407">
    <property type="entry name" value="Peripla_BP_4"/>
    <property type="match status" value="1"/>
</dbReference>
<dbReference type="Gene3D" id="3.40.50.2300">
    <property type="match status" value="2"/>
</dbReference>
<dbReference type="InterPro" id="IPR028082">
    <property type="entry name" value="Peripla_BP_I"/>
</dbReference>
<dbReference type="Proteomes" id="UP000502508">
    <property type="component" value="Chromosome"/>
</dbReference>
<dbReference type="PANTHER" id="PTHR46847">
    <property type="entry name" value="D-ALLOSE-BINDING PERIPLASMIC PROTEIN-RELATED"/>
    <property type="match status" value="1"/>
</dbReference>
<evidence type="ECO:0000256" key="2">
    <source>
        <dbReference type="ARBA" id="ARBA00007639"/>
    </source>
</evidence>
<feature type="domain" description="Periplasmic binding protein" evidence="4">
    <location>
        <begin position="42"/>
        <end position="295"/>
    </location>
</feature>
<comment type="subcellular location">
    <subcellularLocation>
        <location evidence="1">Cell envelope</location>
    </subcellularLocation>
</comment>
<sequence>MLAGSAALGAAALVSACTSDDGDAGPKAGSGDSTTLGKHVTIGFSSPGADHGWVAEIGKNAKKAAAKWADVELLLTESNATSAEQVAQVETLINRKPDVLVILPQEGQALTAVARRAMDAGIPVINLDRIFDSPLAYRTWVGGDNYGMGAAAGEFIGKTLKAGNVVEIQGISGLQLTKERSQGFADALKKYPDVKLVAQQAANFTPDTGEKVMSQILQGQPKIDAVWTHDDDQGVGVEAAIRNAGWQDRMFLVGGGGTRAVMTKIKAENLWKGTALYLPTMSGTAVNIARLIAQGRGLEEAWELEMPNYIQLRSAVVDKTNVDKYLEFSF</sequence>
<dbReference type="GO" id="GO:0030313">
    <property type="term" value="C:cell envelope"/>
    <property type="evidence" value="ECO:0007669"/>
    <property type="project" value="UniProtKB-SubCell"/>
</dbReference>
<evidence type="ECO:0000313" key="5">
    <source>
        <dbReference type="EMBL" id="BCB75297.1"/>
    </source>
</evidence>
<keyword evidence="3" id="KW-0732">Signal</keyword>